<dbReference type="InterPro" id="IPR036318">
    <property type="entry name" value="FAD-bd_PCMH-like_sf"/>
</dbReference>
<dbReference type="InterPro" id="IPR005107">
    <property type="entry name" value="CO_DH_flav_C"/>
</dbReference>
<dbReference type="InterPro" id="IPR002346">
    <property type="entry name" value="Mopterin_DH_FAD-bd"/>
</dbReference>
<dbReference type="OrthoDB" id="8300278at2759"/>
<feature type="domain" description="FAD-binding PCMH-type" evidence="13">
    <location>
        <begin position="1259"/>
        <end position="1461"/>
    </location>
</feature>
<keyword evidence="8" id="KW-0274">FAD</keyword>
<dbReference type="GO" id="GO:0051537">
    <property type="term" value="F:2 iron, 2 sulfur cluster binding"/>
    <property type="evidence" value="ECO:0007669"/>
    <property type="project" value="UniProtKB-KW"/>
</dbReference>
<dbReference type="Pfam" id="PF02738">
    <property type="entry name" value="MoCoBD_1"/>
    <property type="match status" value="2"/>
</dbReference>
<dbReference type="Gene3D" id="3.10.20.30">
    <property type="match status" value="3"/>
</dbReference>
<dbReference type="InterPro" id="IPR036884">
    <property type="entry name" value="2Fe-2S-bd_dom_sf"/>
</dbReference>
<reference evidence="14" key="1">
    <citation type="submission" date="2021-10" db="EMBL/GenBank/DDBJ databases">
        <title>Tropical sea cucumber genome reveals ecological adaptation and Cuvierian tubules defense mechanism.</title>
        <authorList>
            <person name="Chen T."/>
        </authorList>
    </citation>
    <scope>NUCLEOTIDE SEQUENCE</scope>
    <source>
        <strain evidence="14">Nanhai2018</strain>
        <tissue evidence="14">Muscle</tissue>
    </source>
</reference>
<keyword evidence="5" id="KW-0285">Flavoprotein</keyword>
<dbReference type="InterPro" id="IPR037165">
    <property type="entry name" value="AldOxase/xan_DH_Mopterin-bd_sf"/>
</dbReference>
<feature type="domain" description="FAD-binding PCMH-type" evidence="13">
    <location>
        <begin position="2486"/>
        <end position="2665"/>
    </location>
</feature>
<comment type="cofactor">
    <cofactor evidence="12">
        <name>[2Fe-2S] cluster</name>
        <dbReference type="ChEBI" id="CHEBI:190135"/>
    </cofactor>
</comment>
<dbReference type="InterPro" id="IPR016166">
    <property type="entry name" value="FAD-bd_PCMH"/>
</dbReference>
<keyword evidence="7" id="KW-0479">Metal-binding</keyword>
<dbReference type="InterPro" id="IPR036856">
    <property type="entry name" value="Ald_Oxase/Xan_DH_a/b_sf"/>
</dbReference>
<dbReference type="SUPFAM" id="SSF54665">
    <property type="entry name" value="CO dehydrogenase molybdoprotein N-domain-like"/>
    <property type="match status" value="3"/>
</dbReference>
<evidence type="ECO:0000256" key="9">
    <source>
        <dbReference type="ARBA" id="ARBA00023002"/>
    </source>
</evidence>
<dbReference type="Gene3D" id="3.90.1170.50">
    <property type="entry name" value="Aldehyde oxidase/xanthine dehydrogenase, a/b hammerhead"/>
    <property type="match status" value="3"/>
</dbReference>
<dbReference type="Gene3D" id="3.30.390.50">
    <property type="entry name" value="CO dehydrogenase flavoprotein, C-terminal domain"/>
    <property type="match status" value="2"/>
</dbReference>
<keyword evidence="4" id="KW-0500">Molybdenum</keyword>
<dbReference type="InterPro" id="IPR036683">
    <property type="entry name" value="CO_DH_flav_C_dom_sf"/>
</dbReference>
<dbReference type="Pfam" id="PF01799">
    <property type="entry name" value="Fer2_2"/>
    <property type="match status" value="3"/>
</dbReference>
<dbReference type="Pfam" id="PF00941">
    <property type="entry name" value="FAD_binding_5"/>
    <property type="match status" value="3"/>
</dbReference>
<accession>A0A9Q1HI75</accession>
<evidence type="ECO:0000313" key="14">
    <source>
        <dbReference type="EMBL" id="KAJ8045856.1"/>
    </source>
</evidence>
<dbReference type="SMART" id="SM01008">
    <property type="entry name" value="Ald_Xan_dh_C"/>
    <property type="match status" value="3"/>
</dbReference>
<keyword evidence="11" id="KW-0411">Iron-sulfur</keyword>
<dbReference type="PROSITE" id="PS00197">
    <property type="entry name" value="2FE2S_FER_1"/>
    <property type="match status" value="3"/>
</dbReference>
<dbReference type="Pfam" id="PF03450">
    <property type="entry name" value="CO_deh_flav_C"/>
    <property type="match status" value="2"/>
</dbReference>
<evidence type="ECO:0000313" key="15">
    <source>
        <dbReference type="Proteomes" id="UP001152320"/>
    </source>
</evidence>
<sequence>MHPNLTMAGLQSDVLMFYCNGKKILEKNVDPRMNLNTYLRYKLFLTGTKRSCSEGGCGACTAMLSYYDVRNKTIRHLAVNTCLIPLCAVHHMAVTTVEGIGSTRSKIHPVQERIAKAHGSQCGFCTPGFVMSMYSLLRNNPKPLMADIEEALLGNLCRCTGYRPILEGFQTFTKQCCGGIDQDGCCQKKQLSAEEKGLGLTNKLIQPEDWMPYDPSQDVIFPPELRLCAEKGAQSVTFVGQNSTWIRPVTLQGLFDALATNPEAQIIAGGNSVVTKTGFLSALSEVLQSLAGVQIRNVGTIGGNLFITGPYISDVKGALMAGECCLHIASSTASRRVTFTPQFYSEGEKPAMKPDEILLGILLPFTNEEVAAGQPDIDPVGRPKPFKSAFQQATGEARYVDDIAVTKNELFLAFVSITSPHAKIISVDFTKALSTDGVVDVVSARDIPGINFFEEKGEFIFAEDEVVAPGQPIAGVLAVTEDIARTAANLVKVDYEELDFILTIEDAVERNSFFPYEREYNKGDVDLAFTNSDHVVSGEMRTGMQEHFYMETQTALVQPAGEHGEFQVYTSCQSLSDAQIFMARVLNVPSNRIVCHTKRIGGAFGGKGDFACFHAIRTAVAANKVNCPVRAVLDRHEDMTFSGQRASFLAKYKVGFNKEGKLHALDWDIYSNVGNSVNMQDVLMDALLNNIDNAYLCPNMRARGKLCKTNLPASVPMRSTGTGSGMAFGVNVINHIASTLGVAEEKSAALVHIYTDGEVLISHGGIEMGQGLYTKMLQIASRTLRLPMERIHCAESSTNTVPNTVVTHGSIGSDYNGPAVQNACEILLQRLEPYMHENPKGAWEAWVQAAYNDRVSLSATGFYKVPEEYLSLNPNFNDLMPTTYHCYGAAATEVEIDCLTGDHRIIRTDIVMDVGDSLNPAVDIGQIEGAFIQGYGLYVLEDYRYSPSGELLTIGPGGYKIPICRNIPSVFNVSLLHSAPNPRGICSSKAVGEPPFLLATSVFFAIKEAIASARSDEGLSGYFPLYTPSVPERIRLACQDKFTTKAEVYGIIGFITVDHETYGSAPMRTKRSCSEGGCGACTAMLSYYDVKNKKIRHLAVNTCLIPLCAVHHMAVTTVEGVGSTRSKIHPVQERIAKAHGSQCGFCTPGFVMSMYSLLRNNPEPLMADIEEALIGNLCRCTGYRPILEGFKTFTKQCCGGIDQEGCCQKKQLSAEEKGLGLTNTLIRTEDWIPYDRSQDVIFPPELRLLAEKRTQSVTFVGQDSTWFRPVALQGLFDAMATNPEAKLIAGGNSVAITRNCQSWHFPVLLCVSHIPDLLKLELVEDGVFVGSSVTMTDLLLFIKEQLQSLPATKTRFLSALSDVLHSLAGVQIRNVGTVGGNLFGTGSYISDLNVAFMAGDCCLYIASSTEDDGGVKGLLTLTDTRVGSTQVPNEYICNFKQSTRNGLDTAIVNASMKVQFEESSDVITNLKLVYGGFPIAGKVAEKTMAKLQGSVSVAFKSFKSLKLQFNDQVSLPQTMQSGFQKKGKDSFQSTQLYQEVAAGQPDIDPVGRPKHVNSALQQATDELFLAFVTIKSPHAKIISVDFTEALSRDGVVDVVSANDIPGINFLEDKGKFIFAEDEVVAPGQPIAGVLAVTEDIARTAANLVKVDFEELDFILTIEDAVERNSFFPYEGECSKGDVDLAFTNSDHVVCGEMRTGMQEHFYMETQTALVQPAGEHGEFQVYASCQSLSGAQIDMARVLNVPSNRIVCHIKRVGGAFGGKENFACLHAIRTAVAANKTNRAVRAVLDRHEDMTFSGQRGSIIAKYKVGFSKEGKLHALDWHIYLNVGSFVDRQAVLTDAMLNHIDNAYLCPNMRARGKLCKTNLPVSVAMRAIGIASGMVLGVNVINHIASTLGVAEEKASIKTRFIRRKIYFRLAYFIHELNFYKRMDLTHTNVSLHDWTLDRCWELCILRSDFMARKANVEEFNKANRWIKRGLSIVPVKYLPGLSKPISQSAALAHIYTDGEVLISHGGIEMGQGLHTKMLQIASRTLRIPMERIHCAETSTNTIPNNTFTFGSTGTDLNGPAVQIQAAYNDRVSLSATGFYKAPEEYFSLNPHFNDPIPTPYQCYGAAATEVEIDCLTGDHRIIRTDIVMDVGDSLNPAVDIGQIEGAFIQGYGMYVLEDYRYSPSGELLTKGPGSYKIPICRSIPSVFNVSLLHSAPNPRGISSSKAVGEPPFLLAASVFSAIKEAIASARSDEGLSGYFPLYTPLVPERIRLACQDKFTKKILEKNADPRMNLNTYLRYTLYLTGTKRSCSEGGCGACTAMLSYYDVKNKKIRHLAVNTCLIPLCAVHHMAVTTVEGIGSTRSKIHPVQERIAKAHGSQCGFCTPGFVMSMYSLLRNNPEPSMADIEEALIGNLCRCTGYRPILEGFHTFAKQCCGGIDQEGCCQKKQISAEEKGVGLTNTLIRTEDWIPYDPSQDVIFPPELRLLAEKGAQSVTFVGQDSTWIRPVTLQGLFDAMATNPEAKLIAGGNTVAIASNFQHRHFPVLLCVSHIPDLLKLELVEDGVFVGSSVTMTDLRIFIKEQLQSLPATKTRFLSALSDVLLSLAGVQIRNVGTVGGNLFGTGSYISDLKVAFMAGDCCLYIASSTVVAVANSSSDIQWKPFATFLELTFYVLNEYICNFKQSTRNGLDTAIVNASMKIQFEESSNIIRKLKLVYGGFPSAGKIAEKTMAKLRGRKWDSNIVDEACTSLLEDLCLPYGSPGGMEKYKKSLALSFFFKFYLKVRENLSQKFNDQVSIPQTMESGFQKKEKDSFQSTQLYQEVAAGQPDIDPVGRPKHVKSALQQATDELFLAFVTIKSPHAKIISVDFSEALSRDGVVDVVSANDIPGINFFEDKGEFIFAEDEVVAPGQPIAGILAVTEDIARTAANLVKVDFEELDFILTIEDAVERNSFFPYEREYNKGDVDVAFTNSDHVVCGEMRTGMQEHFYMETQTALVQPAGEHGEFQVYTSCQTLHNAQIFLSRVLNVPSNRIVCHTKRIGGAFGGKVDFACFHAIRTAVAANKTNFAVRAVLERHEDMAFSGQRASFLAKYKVGFSKDGKLDALDWLIYSNMGSFVNKQAGLMDSLLNNIDNAYLCPNMRARGKLCKTNLPASVSMRSTGTGTGIAMGVNVINHIASTLGVAEEKIHELNFYKRMDLTHTNVSLHDWTLDRCWELCILRSDFIARKATVEKFNKANRWIKKGLSIVPVKYPVGVPKQIAQSAALVHIYTDGEVLISHGGIEMGQGLYTKMLQIASRTLCLPMERIHCAETSTNTIPNNTFTFGSTGADLNGPAVQVQAAYIDRVSLSATGFYKVPEEYFSLNPNFNELMSTSYHGYGAAATEVEIDCLTGDHHIIRTDIVMDVGDSLNPAVDIGQIEGAFIQGYGMYVLEDYRYSPSGELLTKGPGGYKIPICTSIPSVFNVSLLHSAPNPRGISSSKAVGEPPFLLATSVFSAIKEAIASARSDEDLSGYFPLFTPLVPERIRLACQDKFTKKIEDPEPESYTPYFIRP</sequence>
<dbReference type="Gene3D" id="3.30.465.10">
    <property type="match status" value="3"/>
</dbReference>
<evidence type="ECO:0000256" key="2">
    <source>
        <dbReference type="ARBA" id="ARBA00001974"/>
    </source>
</evidence>
<keyword evidence="6" id="KW-0001">2Fe-2S</keyword>
<evidence type="ECO:0000256" key="6">
    <source>
        <dbReference type="ARBA" id="ARBA00022714"/>
    </source>
</evidence>
<dbReference type="SUPFAM" id="SSF55447">
    <property type="entry name" value="CO dehydrogenase flavoprotein C-terminal domain-like"/>
    <property type="match status" value="2"/>
</dbReference>
<dbReference type="FunFam" id="1.10.150.120:FF:000001">
    <property type="entry name" value="Aldehyde oxidase 1"/>
    <property type="match status" value="3"/>
</dbReference>
<dbReference type="InterPro" id="IPR016169">
    <property type="entry name" value="FAD-bd_PCMH_sub2"/>
</dbReference>
<evidence type="ECO:0000256" key="5">
    <source>
        <dbReference type="ARBA" id="ARBA00022630"/>
    </source>
</evidence>
<proteinExistence type="inferred from homology"/>
<dbReference type="GO" id="GO:0016491">
    <property type="term" value="F:oxidoreductase activity"/>
    <property type="evidence" value="ECO:0007669"/>
    <property type="project" value="UniProtKB-KW"/>
</dbReference>
<dbReference type="FunFam" id="3.10.20.30:FF:000015">
    <property type="entry name" value="Aldehyde oxidase 1"/>
    <property type="match status" value="2"/>
</dbReference>
<dbReference type="Gene3D" id="3.30.43.10">
    <property type="entry name" value="Uridine Diphospho-n-acetylenolpyruvylglucosamine Reductase, domain 2"/>
    <property type="match status" value="2"/>
</dbReference>
<comment type="cofactor">
    <cofactor evidence="1">
        <name>Mo-molybdopterin</name>
        <dbReference type="ChEBI" id="CHEBI:71302"/>
    </cofactor>
</comment>
<name>A0A9Q1HI75_HOLLE</name>
<evidence type="ECO:0000256" key="3">
    <source>
        <dbReference type="ARBA" id="ARBA00006849"/>
    </source>
</evidence>
<dbReference type="Pfam" id="PF01315">
    <property type="entry name" value="Ald_Xan_dh_C"/>
    <property type="match status" value="3"/>
</dbReference>
<dbReference type="PROSITE" id="PS51387">
    <property type="entry name" value="FAD_PCMH"/>
    <property type="match status" value="2"/>
</dbReference>
<dbReference type="SUPFAM" id="SSF56003">
    <property type="entry name" value="Molybdenum cofactor-binding domain"/>
    <property type="match status" value="3"/>
</dbReference>
<protein>
    <submittedName>
        <fullName evidence="14">Xanthine dehydrogenase/oxidase</fullName>
    </submittedName>
</protein>
<dbReference type="SUPFAM" id="SSF56176">
    <property type="entry name" value="FAD-binding/transporter-associated domain-like"/>
    <property type="match status" value="3"/>
</dbReference>
<gene>
    <name evidence="14" type="ORF">HOLleu_08958</name>
</gene>
<evidence type="ECO:0000256" key="4">
    <source>
        <dbReference type="ARBA" id="ARBA00022505"/>
    </source>
</evidence>
<dbReference type="InterPro" id="IPR008274">
    <property type="entry name" value="AldOxase/xan_DH_MoCoBD1"/>
</dbReference>
<dbReference type="GO" id="GO:0071949">
    <property type="term" value="F:FAD binding"/>
    <property type="evidence" value="ECO:0007669"/>
    <property type="project" value="InterPro"/>
</dbReference>
<evidence type="ECO:0000256" key="12">
    <source>
        <dbReference type="ARBA" id="ARBA00034078"/>
    </source>
</evidence>
<dbReference type="PANTHER" id="PTHR45444:SF3">
    <property type="entry name" value="XANTHINE DEHYDROGENASE"/>
    <property type="match status" value="1"/>
</dbReference>
<dbReference type="InterPro" id="IPR046867">
    <property type="entry name" value="AldOxase/xan_DH_MoCoBD2"/>
</dbReference>
<keyword evidence="15" id="KW-1185">Reference proteome</keyword>
<dbReference type="SUPFAM" id="SSF54292">
    <property type="entry name" value="2Fe-2S ferredoxin-like"/>
    <property type="match status" value="3"/>
</dbReference>
<dbReference type="InterPro" id="IPR006058">
    <property type="entry name" value="2Fe2S_fd_BS"/>
</dbReference>
<dbReference type="InterPro" id="IPR000674">
    <property type="entry name" value="Ald_Oxase/Xan_DH_a/b"/>
</dbReference>
<dbReference type="InterPro" id="IPR012675">
    <property type="entry name" value="Beta-grasp_dom_sf"/>
</dbReference>
<keyword evidence="10" id="KW-0408">Iron</keyword>
<comment type="caution">
    <text evidence="14">The sequence shown here is derived from an EMBL/GenBank/DDBJ whole genome shotgun (WGS) entry which is preliminary data.</text>
</comment>
<evidence type="ECO:0000259" key="13">
    <source>
        <dbReference type="PROSITE" id="PS51387"/>
    </source>
</evidence>
<dbReference type="SMART" id="SM01092">
    <property type="entry name" value="CO_deh_flav_C"/>
    <property type="match status" value="1"/>
</dbReference>
<dbReference type="Gene3D" id="1.10.150.120">
    <property type="entry name" value="[2Fe-2S]-binding domain"/>
    <property type="match status" value="3"/>
</dbReference>
<comment type="cofactor">
    <cofactor evidence="2">
        <name>FAD</name>
        <dbReference type="ChEBI" id="CHEBI:57692"/>
    </cofactor>
</comment>
<dbReference type="InterPro" id="IPR016167">
    <property type="entry name" value="FAD-bd_PCMH_sub1"/>
</dbReference>
<dbReference type="InterPro" id="IPR016208">
    <property type="entry name" value="Ald_Oxase/xanthine_DH-like"/>
</dbReference>
<dbReference type="GO" id="GO:0005506">
    <property type="term" value="F:iron ion binding"/>
    <property type="evidence" value="ECO:0007669"/>
    <property type="project" value="InterPro"/>
</dbReference>
<evidence type="ECO:0000256" key="7">
    <source>
        <dbReference type="ARBA" id="ARBA00022723"/>
    </source>
</evidence>
<dbReference type="SUPFAM" id="SSF47741">
    <property type="entry name" value="CO dehydrogenase ISP C-domain like"/>
    <property type="match status" value="3"/>
</dbReference>
<evidence type="ECO:0000256" key="11">
    <source>
        <dbReference type="ARBA" id="ARBA00023014"/>
    </source>
</evidence>
<evidence type="ECO:0000256" key="8">
    <source>
        <dbReference type="ARBA" id="ARBA00022827"/>
    </source>
</evidence>
<dbReference type="InterPro" id="IPR002888">
    <property type="entry name" value="2Fe-2S-bd"/>
</dbReference>
<evidence type="ECO:0000256" key="10">
    <source>
        <dbReference type="ARBA" id="ARBA00023004"/>
    </source>
</evidence>
<dbReference type="InterPro" id="IPR036010">
    <property type="entry name" value="2Fe-2S_ferredoxin-like_sf"/>
</dbReference>
<comment type="similarity">
    <text evidence="3">Belongs to the xanthine dehydrogenase family.</text>
</comment>
<dbReference type="Gene3D" id="3.30.365.10">
    <property type="entry name" value="Aldehyde oxidase/xanthine dehydrogenase, molybdopterin binding domain"/>
    <property type="match status" value="12"/>
</dbReference>
<dbReference type="EMBL" id="JAIZAY010000003">
    <property type="protein sequence ID" value="KAJ8045856.1"/>
    <property type="molecule type" value="Genomic_DNA"/>
</dbReference>
<dbReference type="Proteomes" id="UP001152320">
    <property type="component" value="Chromosome 3"/>
</dbReference>
<dbReference type="FunFam" id="3.30.365.10:FF:000004">
    <property type="entry name" value="Xanthine dehydrogenase oxidase"/>
    <property type="match status" value="3"/>
</dbReference>
<evidence type="ECO:0000256" key="1">
    <source>
        <dbReference type="ARBA" id="ARBA00001924"/>
    </source>
</evidence>
<organism evidence="14 15">
    <name type="scientific">Holothuria leucospilota</name>
    <name type="common">Black long sea cucumber</name>
    <name type="synonym">Mertensiothuria leucospilota</name>
    <dbReference type="NCBI Taxonomy" id="206669"/>
    <lineage>
        <taxon>Eukaryota</taxon>
        <taxon>Metazoa</taxon>
        <taxon>Echinodermata</taxon>
        <taxon>Eleutherozoa</taxon>
        <taxon>Echinozoa</taxon>
        <taxon>Holothuroidea</taxon>
        <taxon>Aspidochirotacea</taxon>
        <taxon>Aspidochirotida</taxon>
        <taxon>Holothuriidae</taxon>
        <taxon>Holothuria</taxon>
    </lineage>
</organism>
<dbReference type="PANTHER" id="PTHR45444">
    <property type="entry name" value="XANTHINE DEHYDROGENASE"/>
    <property type="match status" value="1"/>
</dbReference>
<keyword evidence="9" id="KW-0560">Oxidoreductase</keyword>
<dbReference type="FunFam" id="3.90.1170.50:FF:000001">
    <property type="entry name" value="Aldehyde oxidase 1"/>
    <property type="match status" value="1"/>
</dbReference>
<dbReference type="FunFam" id="3.30.365.10:FF:000001">
    <property type="entry name" value="Xanthine dehydrogenase oxidase"/>
    <property type="match status" value="3"/>
</dbReference>
<dbReference type="Pfam" id="PF20256">
    <property type="entry name" value="MoCoBD_2"/>
    <property type="match status" value="5"/>
</dbReference>